<evidence type="ECO:0000256" key="17">
    <source>
        <dbReference type="ARBA" id="ARBA00023140"/>
    </source>
</evidence>
<comment type="similarity">
    <text evidence="4">Belongs to the pex2/pex10/pex12 family.</text>
</comment>
<keyword evidence="8" id="KW-0808">Transferase</keyword>
<dbReference type="InterPro" id="IPR013083">
    <property type="entry name" value="Znf_RING/FYVE/PHD"/>
</dbReference>
<dbReference type="InterPro" id="IPR006845">
    <property type="entry name" value="Pex_N"/>
</dbReference>
<evidence type="ECO:0000256" key="18">
    <source>
        <dbReference type="PROSITE-ProRule" id="PRU00175"/>
    </source>
</evidence>
<keyword evidence="16" id="KW-0472">Membrane</keyword>
<keyword evidence="10" id="KW-0479">Metal-binding</keyword>
<feature type="domain" description="RING-type" evidence="19">
    <location>
        <begin position="259"/>
        <end position="306"/>
    </location>
</feature>
<dbReference type="InterPro" id="IPR017907">
    <property type="entry name" value="Znf_RING_CS"/>
</dbReference>
<evidence type="ECO:0000256" key="1">
    <source>
        <dbReference type="ARBA" id="ARBA00000900"/>
    </source>
</evidence>
<keyword evidence="14" id="KW-0653">Protein transport</keyword>
<evidence type="ECO:0000256" key="13">
    <source>
        <dbReference type="ARBA" id="ARBA00022833"/>
    </source>
</evidence>
<evidence type="ECO:0000256" key="12">
    <source>
        <dbReference type="ARBA" id="ARBA00022786"/>
    </source>
</evidence>
<dbReference type="WBParaSite" id="PTRK_0001224700.1">
    <property type="protein sequence ID" value="PTRK_0001224700.1"/>
    <property type="gene ID" value="PTRK_0001224700"/>
</dbReference>
<dbReference type="PANTHER" id="PTHR23350:SF0">
    <property type="entry name" value="PEROXISOME BIOGENESIS FACTOR 10"/>
    <property type="match status" value="1"/>
</dbReference>
<dbReference type="Proteomes" id="UP000038045">
    <property type="component" value="Unplaced"/>
</dbReference>
<dbReference type="PANTHER" id="PTHR23350">
    <property type="entry name" value="PEROXISOME ASSEMBLY PROTEIN 10"/>
    <property type="match status" value="1"/>
</dbReference>
<protein>
    <recommendedName>
        <fullName evidence="5">RING-type E3 ubiquitin transferase</fullName>
        <ecNumber evidence="5">2.3.2.27</ecNumber>
    </recommendedName>
</protein>
<keyword evidence="7" id="KW-0962">Peroxisome biogenesis</keyword>
<evidence type="ECO:0000256" key="16">
    <source>
        <dbReference type="ARBA" id="ARBA00023136"/>
    </source>
</evidence>
<keyword evidence="20" id="KW-1185">Reference proteome</keyword>
<dbReference type="InterPro" id="IPR025654">
    <property type="entry name" value="PEX2/10"/>
</dbReference>
<dbReference type="GO" id="GO:0016558">
    <property type="term" value="P:protein import into peroxisome matrix"/>
    <property type="evidence" value="ECO:0007669"/>
    <property type="project" value="InterPro"/>
</dbReference>
<evidence type="ECO:0000256" key="2">
    <source>
        <dbReference type="ARBA" id="ARBA00004585"/>
    </source>
</evidence>
<organism evidence="20 21">
    <name type="scientific">Parastrongyloides trichosuri</name>
    <name type="common">Possum-specific nematode worm</name>
    <dbReference type="NCBI Taxonomy" id="131310"/>
    <lineage>
        <taxon>Eukaryota</taxon>
        <taxon>Metazoa</taxon>
        <taxon>Ecdysozoa</taxon>
        <taxon>Nematoda</taxon>
        <taxon>Chromadorea</taxon>
        <taxon>Rhabditida</taxon>
        <taxon>Tylenchina</taxon>
        <taxon>Panagrolaimomorpha</taxon>
        <taxon>Strongyloidoidea</taxon>
        <taxon>Strongyloididae</taxon>
        <taxon>Parastrongyloides</taxon>
    </lineage>
</organism>
<evidence type="ECO:0000256" key="7">
    <source>
        <dbReference type="ARBA" id="ARBA00022593"/>
    </source>
</evidence>
<keyword evidence="6" id="KW-0813">Transport</keyword>
<evidence type="ECO:0000256" key="14">
    <source>
        <dbReference type="ARBA" id="ARBA00022927"/>
    </source>
</evidence>
<evidence type="ECO:0000256" key="3">
    <source>
        <dbReference type="ARBA" id="ARBA00004906"/>
    </source>
</evidence>
<dbReference type="GO" id="GO:0008270">
    <property type="term" value="F:zinc ion binding"/>
    <property type="evidence" value="ECO:0007669"/>
    <property type="project" value="UniProtKB-KW"/>
</dbReference>
<dbReference type="Pfam" id="PF13445">
    <property type="entry name" value="zf-RING_UBOX"/>
    <property type="match status" value="1"/>
</dbReference>
<evidence type="ECO:0000256" key="5">
    <source>
        <dbReference type="ARBA" id="ARBA00012483"/>
    </source>
</evidence>
<comment type="catalytic activity">
    <reaction evidence="1">
        <text>S-ubiquitinyl-[E2 ubiquitin-conjugating enzyme]-L-cysteine + [acceptor protein]-L-lysine = [E2 ubiquitin-conjugating enzyme]-L-cysteine + N(6)-ubiquitinyl-[acceptor protein]-L-lysine.</text>
        <dbReference type="EC" id="2.3.2.27"/>
    </reaction>
</comment>
<evidence type="ECO:0000256" key="15">
    <source>
        <dbReference type="ARBA" id="ARBA00022989"/>
    </source>
</evidence>
<comment type="subcellular location">
    <subcellularLocation>
        <location evidence="2">Peroxisome membrane</location>
        <topology evidence="2">Multi-pass membrane protein</topology>
    </subcellularLocation>
</comment>
<evidence type="ECO:0000259" key="19">
    <source>
        <dbReference type="PROSITE" id="PS50089"/>
    </source>
</evidence>
<sequence>MPVLYPADITEVIRASNRDGEHINSIIEIIVKNLRLHLNSRNLLKYSYYAPIVAKLIYYVSTSLSKKQTLGEEYMHLIQVVSRSRRELPSTFIHIIFIILTSFSTIFEKYFAKLTVSYYAEYKKFMAINENEKNFNLNDLLPEWSRVIKEYITPNIERLHLSYFYLIDNKYYSLSKRLTSIKYFSLSPNSSIQIQKILFYTGILNLILSFYSLADGVNRIYLSYQRKVNRHSDTFNNFKFNNNDSSLLQKYLEKSKFICPLCLETAFPSSTPCGHIYCFSCLTTGTLKDNSKYANKNTPLKCPQCRYCFTFSRVIPLINY</sequence>
<evidence type="ECO:0000256" key="11">
    <source>
        <dbReference type="ARBA" id="ARBA00022771"/>
    </source>
</evidence>
<proteinExistence type="inferred from homology"/>
<dbReference type="AlphaFoldDB" id="A0A0N4ZUI4"/>
<evidence type="ECO:0000256" key="4">
    <source>
        <dbReference type="ARBA" id="ARBA00008704"/>
    </source>
</evidence>
<keyword evidence="12" id="KW-0833">Ubl conjugation pathway</keyword>
<name>A0A0N4ZUI4_PARTI</name>
<evidence type="ECO:0000313" key="20">
    <source>
        <dbReference type="Proteomes" id="UP000038045"/>
    </source>
</evidence>
<dbReference type="Pfam" id="PF04757">
    <property type="entry name" value="Pex2_Pex12"/>
    <property type="match status" value="1"/>
</dbReference>
<evidence type="ECO:0000256" key="10">
    <source>
        <dbReference type="ARBA" id="ARBA00022723"/>
    </source>
</evidence>
<comment type="pathway">
    <text evidence="3">Protein modification; protein ubiquitination.</text>
</comment>
<keyword evidence="11 18" id="KW-0863">Zinc-finger</keyword>
<dbReference type="PROSITE" id="PS00518">
    <property type="entry name" value="ZF_RING_1"/>
    <property type="match status" value="1"/>
</dbReference>
<evidence type="ECO:0000256" key="6">
    <source>
        <dbReference type="ARBA" id="ARBA00022448"/>
    </source>
</evidence>
<dbReference type="STRING" id="131310.A0A0N4ZUI4"/>
<evidence type="ECO:0000313" key="21">
    <source>
        <dbReference type="WBParaSite" id="PTRK_0001224700.1"/>
    </source>
</evidence>
<keyword evidence="17" id="KW-0576">Peroxisome</keyword>
<dbReference type="InterPro" id="IPR001841">
    <property type="entry name" value="Znf_RING"/>
</dbReference>
<dbReference type="PROSITE" id="PS50089">
    <property type="entry name" value="ZF_RING_2"/>
    <property type="match status" value="1"/>
</dbReference>
<dbReference type="SMART" id="SM00184">
    <property type="entry name" value="RING"/>
    <property type="match status" value="1"/>
</dbReference>
<dbReference type="GO" id="GO:0005778">
    <property type="term" value="C:peroxisomal membrane"/>
    <property type="evidence" value="ECO:0007669"/>
    <property type="project" value="UniProtKB-SubCell"/>
</dbReference>
<keyword evidence="13" id="KW-0862">Zinc</keyword>
<keyword evidence="9" id="KW-0812">Transmembrane</keyword>
<dbReference type="InterPro" id="IPR027370">
    <property type="entry name" value="Znf-RING_euk"/>
</dbReference>
<evidence type="ECO:0000256" key="8">
    <source>
        <dbReference type="ARBA" id="ARBA00022679"/>
    </source>
</evidence>
<accession>A0A0N4ZUI4</accession>
<dbReference type="SUPFAM" id="SSF57850">
    <property type="entry name" value="RING/U-box"/>
    <property type="match status" value="1"/>
</dbReference>
<evidence type="ECO:0000256" key="9">
    <source>
        <dbReference type="ARBA" id="ARBA00022692"/>
    </source>
</evidence>
<keyword evidence="15" id="KW-1133">Transmembrane helix</keyword>
<dbReference type="GO" id="GO:0061630">
    <property type="term" value="F:ubiquitin protein ligase activity"/>
    <property type="evidence" value="ECO:0007669"/>
    <property type="project" value="UniProtKB-EC"/>
</dbReference>
<reference evidence="21" key="1">
    <citation type="submission" date="2017-02" db="UniProtKB">
        <authorList>
            <consortium name="WormBaseParasite"/>
        </authorList>
    </citation>
    <scope>IDENTIFICATION</scope>
</reference>
<dbReference type="EC" id="2.3.2.27" evidence="5"/>
<dbReference type="Gene3D" id="3.30.40.10">
    <property type="entry name" value="Zinc/RING finger domain, C3HC4 (zinc finger)"/>
    <property type="match status" value="1"/>
</dbReference>